<dbReference type="Gene3D" id="1.10.287.180">
    <property type="entry name" value="Transcription elongation factor, GreA/GreB, N-terminal domain"/>
    <property type="match status" value="1"/>
</dbReference>
<dbReference type="InterPro" id="IPR001437">
    <property type="entry name" value="Tscrpt_elong_fac_GreA/B_C"/>
</dbReference>
<protein>
    <recommendedName>
        <fullName evidence="2 8">Transcription elongation factor GreA</fullName>
    </recommendedName>
    <alternativeName>
        <fullName evidence="7 8">Transcript cleavage factor GreA</fullName>
    </alternativeName>
</protein>
<dbReference type="InterPro" id="IPR036805">
    <property type="entry name" value="Tscrpt_elong_fac_GreA/B_N_sf"/>
</dbReference>
<dbReference type="Pfam" id="PF01272">
    <property type="entry name" value="GreA_GreB"/>
    <property type="match status" value="1"/>
</dbReference>
<dbReference type="InterPro" id="IPR006359">
    <property type="entry name" value="Tscrpt_elong_fac_GreA"/>
</dbReference>
<feature type="domain" description="Transcription elongation factor GreA/GreB C-terminal" evidence="10">
    <location>
        <begin position="82"/>
        <end position="158"/>
    </location>
</feature>
<evidence type="ECO:0000256" key="3">
    <source>
        <dbReference type="ARBA" id="ARBA00023015"/>
    </source>
</evidence>
<keyword evidence="5 8" id="KW-0804">Transcription</keyword>
<evidence type="ECO:0000313" key="13">
    <source>
        <dbReference type="Proteomes" id="UP000182379"/>
    </source>
</evidence>
<dbReference type="GO" id="GO:0070063">
    <property type="term" value="F:RNA polymerase binding"/>
    <property type="evidence" value="ECO:0007669"/>
    <property type="project" value="InterPro"/>
</dbReference>
<dbReference type="GO" id="GO:0003746">
    <property type="term" value="F:translation elongation factor activity"/>
    <property type="evidence" value="ECO:0007669"/>
    <property type="project" value="UniProtKB-KW"/>
</dbReference>
<gene>
    <name evidence="8" type="primary">greA</name>
    <name evidence="12" type="ORF">SAMN05216495_101177</name>
</gene>
<dbReference type="Pfam" id="PF03449">
    <property type="entry name" value="GreA_GreB_N"/>
    <property type="match status" value="1"/>
</dbReference>
<dbReference type="SUPFAM" id="SSF54534">
    <property type="entry name" value="FKBP-like"/>
    <property type="match status" value="1"/>
</dbReference>
<reference evidence="12 13" key="1">
    <citation type="submission" date="2016-10" db="EMBL/GenBank/DDBJ databases">
        <authorList>
            <person name="Varghese N."/>
            <person name="Submissions S."/>
        </authorList>
    </citation>
    <scope>NUCLEOTIDE SEQUENCE [LARGE SCALE GENOMIC DNA]</scope>
    <source>
        <strain evidence="12 13">WCC6</strain>
    </source>
</reference>
<dbReference type="PANTHER" id="PTHR30437:SF4">
    <property type="entry name" value="TRANSCRIPTION ELONGATION FACTOR GREA"/>
    <property type="match status" value="1"/>
</dbReference>
<dbReference type="GO" id="GO:0006354">
    <property type="term" value="P:DNA-templated transcription elongation"/>
    <property type="evidence" value="ECO:0007669"/>
    <property type="project" value="TreeGrafter"/>
</dbReference>
<evidence type="ECO:0000313" key="12">
    <source>
        <dbReference type="EMBL" id="SDW41225.1"/>
    </source>
</evidence>
<evidence type="ECO:0000256" key="7">
    <source>
        <dbReference type="ARBA" id="ARBA00030776"/>
    </source>
</evidence>
<keyword evidence="3 8" id="KW-0805">Transcription regulation</keyword>
<dbReference type="PIRSF" id="PIRSF006092">
    <property type="entry name" value="GreA_GreB"/>
    <property type="match status" value="1"/>
</dbReference>
<evidence type="ECO:0000256" key="6">
    <source>
        <dbReference type="ARBA" id="ARBA00024916"/>
    </source>
</evidence>
<dbReference type="RefSeq" id="WP_012938772.1">
    <property type="nucleotide sequence ID" value="NZ_CALAKB010000046.1"/>
</dbReference>
<evidence type="ECO:0000256" key="8">
    <source>
        <dbReference type="HAMAP-Rule" id="MF_00105"/>
    </source>
</evidence>
<evidence type="ECO:0000256" key="2">
    <source>
        <dbReference type="ARBA" id="ARBA00013729"/>
    </source>
</evidence>
<evidence type="ECO:0000256" key="5">
    <source>
        <dbReference type="ARBA" id="ARBA00023163"/>
    </source>
</evidence>
<comment type="function">
    <text evidence="6 8 9">Necessary for efficient RNA polymerase transcription elongation past template-encoded arresting sites. The arresting sites in DNA have the property of trapping a certain fraction of elongating RNA polymerases that pass through, resulting in locked ternary complexes. Cleavage of the nascent transcript by cleavage factors such as GreA or GreB allows the resumption of elongation from the new 3'terminus. GreA releases sequences of 2 to 3 nucleotides.</text>
</comment>
<dbReference type="Gene3D" id="3.10.50.30">
    <property type="entry name" value="Transcription elongation factor, GreA/GreB, C-terminal domain"/>
    <property type="match status" value="1"/>
</dbReference>
<evidence type="ECO:0000256" key="9">
    <source>
        <dbReference type="RuleBase" id="RU000556"/>
    </source>
</evidence>
<comment type="caution">
    <text evidence="12">The sequence shown here is derived from an EMBL/GenBank/DDBJ whole genome shotgun (WGS) entry which is preliminary data.</text>
</comment>
<keyword evidence="12" id="KW-0648">Protein biosynthesis</keyword>
<evidence type="ECO:0000259" key="10">
    <source>
        <dbReference type="Pfam" id="PF01272"/>
    </source>
</evidence>
<dbReference type="FunFam" id="1.10.287.180:FF:000001">
    <property type="entry name" value="Transcription elongation factor GreA"/>
    <property type="match status" value="1"/>
</dbReference>
<dbReference type="GO" id="GO:0032784">
    <property type="term" value="P:regulation of DNA-templated transcription elongation"/>
    <property type="evidence" value="ECO:0007669"/>
    <property type="project" value="UniProtKB-UniRule"/>
</dbReference>
<evidence type="ECO:0000256" key="1">
    <source>
        <dbReference type="ARBA" id="ARBA00008213"/>
    </source>
</evidence>
<dbReference type="PANTHER" id="PTHR30437">
    <property type="entry name" value="TRANSCRIPTION ELONGATION FACTOR GREA"/>
    <property type="match status" value="1"/>
</dbReference>
<dbReference type="InterPro" id="IPR036953">
    <property type="entry name" value="GreA/GreB_C_sf"/>
</dbReference>
<dbReference type="InterPro" id="IPR018151">
    <property type="entry name" value="TF_GreA/GreB_CS"/>
</dbReference>
<evidence type="ECO:0000256" key="4">
    <source>
        <dbReference type="ARBA" id="ARBA00023125"/>
    </source>
</evidence>
<organism evidence="12 13">
    <name type="scientific">Acidaminococcus fermentans</name>
    <dbReference type="NCBI Taxonomy" id="905"/>
    <lineage>
        <taxon>Bacteria</taxon>
        <taxon>Bacillati</taxon>
        <taxon>Bacillota</taxon>
        <taxon>Negativicutes</taxon>
        <taxon>Acidaminococcales</taxon>
        <taxon>Acidaminococcaceae</taxon>
        <taxon>Acidaminococcus</taxon>
    </lineage>
</organism>
<evidence type="ECO:0000259" key="11">
    <source>
        <dbReference type="Pfam" id="PF03449"/>
    </source>
</evidence>
<dbReference type="InterPro" id="IPR028624">
    <property type="entry name" value="Tscrpt_elong_fac_GreA/B"/>
</dbReference>
<accession>A0A1H2TC09</accession>
<dbReference type="GeneID" id="78335123"/>
<dbReference type="EMBL" id="FNOP01000001">
    <property type="protein sequence ID" value="SDW41225.1"/>
    <property type="molecule type" value="Genomic_DNA"/>
</dbReference>
<dbReference type="NCBIfam" id="NF001263">
    <property type="entry name" value="PRK00226.1-4"/>
    <property type="match status" value="1"/>
</dbReference>
<dbReference type="NCBIfam" id="TIGR01462">
    <property type="entry name" value="greA"/>
    <property type="match status" value="1"/>
</dbReference>
<keyword evidence="4 8" id="KW-0238">DNA-binding</keyword>
<name>A0A1H2TC09_ACIFE</name>
<proteinExistence type="inferred from homology"/>
<dbReference type="HAMAP" id="MF_00105">
    <property type="entry name" value="GreA_GreB"/>
    <property type="match status" value="1"/>
</dbReference>
<dbReference type="AlphaFoldDB" id="A0A1H2TC09"/>
<dbReference type="GO" id="GO:0003677">
    <property type="term" value="F:DNA binding"/>
    <property type="evidence" value="ECO:0007669"/>
    <property type="project" value="UniProtKB-UniRule"/>
</dbReference>
<keyword evidence="12" id="KW-0251">Elongation factor</keyword>
<dbReference type="InterPro" id="IPR023459">
    <property type="entry name" value="Tscrpt_elong_fac_GreA/B_fam"/>
</dbReference>
<dbReference type="InterPro" id="IPR022691">
    <property type="entry name" value="Tscrpt_elong_fac_GreA/B_N"/>
</dbReference>
<sequence>MAEQTILTEEGLKKLEDELDYLRSEKRQQVAERLKVAISYGDISENSEYDDAKNEQAFVEGRILTLENMIRNAQIIKDTDITKNVVSLGCKVKIEDMETHDQEEYTVVGTTEADPMAEPPRISNESPVGKAILGQKVGAVVKVTTPIGELDYKIVAVSRPGSKKKAADKAAK</sequence>
<feature type="domain" description="Transcription elongation factor GreA/GreB N-terminal" evidence="11">
    <location>
        <begin position="6"/>
        <end position="75"/>
    </location>
</feature>
<dbReference type="PROSITE" id="PS00829">
    <property type="entry name" value="GREAB_1"/>
    <property type="match status" value="1"/>
</dbReference>
<comment type="similarity">
    <text evidence="1 8 9">Belongs to the GreA/GreB family.</text>
</comment>
<dbReference type="SUPFAM" id="SSF46557">
    <property type="entry name" value="GreA transcript cleavage protein, N-terminal domain"/>
    <property type="match status" value="1"/>
</dbReference>
<dbReference type="Proteomes" id="UP000182379">
    <property type="component" value="Unassembled WGS sequence"/>
</dbReference>
<dbReference type="OMA" id="TWLTQEA"/>